<evidence type="ECO:0000256" key="7">
    <source>
        <dbReference type="ARBA" id="ARBA00023136"/>
    </source>
</evidence>
<feature type="transmembrane region" description="Helical" evidence="8">
    <location>
        <begin position="68"/>
        <end position="86"/>
    </location>
</feature>
<sequence length="340" mass="35979">MRKLLVSHTTEMVLILVIAAMSLALSFLTDRFFTLGNAFDLLNISAVNIIFAVGLLVVLIAGGIDISFAVAASVVQYATALALAQIGGGDWISGLLIASVFGIALGLINAFLIHRFNIISIVATISTFNVYFGLLMFFTKGVSIYNLPDWLTTRVIVYEREMADGSWAEITLPVVVMLICVVATWLFVTRTTTGRQLYAFGDNPEGARRFGINVGAMQYIAFGWLGLMAGIAGLMQAHYAQEVVPNALYGRELDVLAAVVLGGARLGGGKGSVMGCVLGVLLVSITQNGLNLMGVSPFAFKMIVGAIILVAITLSSGRLDGLFGPRKQALSDTDSKGGAA</sequence>
<keyword evidence="5 8" id="KW-0812">Transmembrane</keyword>
<feature type="transmembrane region" description="Helical" evidence="8">
    <location>
        <begin position="41"/>
        <end position="61"/>
    </location>
</feature>
<protein>
    <submittedName>
        <fullName evidence="9">Sugar ABC transporter permease</fullName>
    </submittedName>
</protein>
<evidence type="ECO:0000256" key="6">
    <source>
        <dbReference type="ARBA" id="ARBA00022989"/>
    </source>
</evidence>
<dbReference type="RefSeq" id="WP_110792418.1">
    <property type="nucleotide sequence ID" value="NZ_QJRY01000005.1"/>
</dbReference>
<feature type="transmembrane region" description="Helical" evidence="8">
    <location>
        <begin position="119"/>
        <end position="138"/>
    </location>
</feature>
<reference evidence="9 10" key="1">
    <citation type="submission" date="2018-06" db="EMBL/GenBank/DDBJ databases">
        <title>Rhizobium wuzhouense sp. nov., isolated from roots of Oryza officinalis.</title>
        <authorList>
            <person name="Yuan T."/>
        </authorList>
    </citation>
    <scope>NUCLEOTIDE SEQUENCE [LARGE SCALE GENOMIC DNA]</scope>
    <source>
        <strain evidence="9 10">W44</strain>
    </source>
</reference>
<proteinExistence type="predicted"/>
<keyword evidence="3" id="KW-1003">Cell membrane</keyword>
<feature type="transmembrane region" description="Helical" evidence="8">
    <location>
        <begin position="170"/>
        <end position="189"/>
    </location>
</feature>
<evidence type="ECO:0000256" key="5">
    <source>
        <dbReference type="ARBA" id="ARBA00022692"/>
    </source>
</evidence>
<evidence type="ECO:0000256" key="8">
    <source>
        <dbReference type="SAM" id="Phobius"/>
    </source>
</evidence>
<keyword evidence="6 8" id="KW-1133">Transmembrane helix</keyword>
<keyword evidence="7 8" id="KW-0472">Membrane</keyword>
<evidence type="ECO:0000256" key="1">
    <source>
        <dbReference type="ARBA" id="ARBA00004651"/>
    </source>
</evidence>
<dbReference type="EMBL" id="QJRY01000005">
    <property type="protein sequence ID" value="PYB72417.1"/>
    <property type="molecule type" value="Genomic_DNA"/>
</dbReference>
<dbReference type="PANTHER" id="PTHR32196:SF21">
    <property type="entry name" value="ABC TRANSPORTER PERMEASE PROTEIN YPHD-RELATED"/>
    <property type="match status" value="1"/>
</dbReference>
<feature type="transmembrane region" description="Helical" evidence="8">
    <location>
        <begin position="210"/>
        <end position="235"/>
    </location>
</feature>
<feature type="transmembrane region" description="Helical" evidence="8">
    <location>
        <begin position="298"/>
        <end position="317"/>
    </location>
</feature>
<feature type="transmembrane region" description="Helical" evidence="8">
    <location>
        <begin position="92"/>
        <end position="112"/>
    </location>
</feature>
<evidence type="ECO:0000256" key="4">
    <source>
        <dbReference type="ARBA" id="ARBA00022519"/>
    </source>
</evidence>
<evidence type="ECO:0000313" key="9">
    <source>
        <dbReference type="EMBL" id="PYB72417.1"/>
    </source>
</evidence>
<organism evidence="9 10">
    <name type="scientific">Rhizobium wuzhouense</name>
    <dbReference type="NCBI Taxonomy" id="1986026"/>
    <lineage>
        <taxon>Bacteria</taxon>
        <taxon>Pseudomonadati</taxon>
        <taxon>Pseudomonadota</taxon>
        <taxon>Alphaproteobacteria</taxon>
        <taxon>Hyphomicrobiales</taxon>
        <taxon>Rhizobiaceae</taxon>
        <taxon>Rhizobium/Agrobacterium group</taxon>
        <taxon>Rhizobium</taxon>
    </lineage>
</organism>
<comment type="subcellular location">
    <subcellularLocation>
        <location evidence="1">Cell membrane</location>
        <topology evidence="1">Multi-pass membrane protein</topology>
    </subcellularLocation>
</comment>
<dbReference type="CDD" id="cd06579">
    <property type="entry name" value="TM_PBP1_transp_AraH_like"/>
    <property type="match status" value="1"/>
</dbReference>
<gene>
    <name evidence="9" type="ORF">DMY87_14880</name>
</gene>
<comment type="caution">
    <text evidence="9">The sequence shown here is derived from an EMBL/GenBank/DDBJ whole genome shotgun (WGS) entry which is preliminary data.</text>
</comment>
<dbReference type="Pfam" id="PF02653">
    <property type="entry name" value="BPD_transp_2"/>
    <property type="match status" value="1"/>
</dbReference>
<evidence type="ECO:0000313" key="10">
    <source>
        <dbReference type="Proteomes" id="UP000247536"/>
    </source>
</evidence>
<dbReference type="PANTHER" id="PTHR32196">
    <property type="entry name" value="ABC TRANSPORTER PERMEASE PROTEIN YPHD-RELATED-RELATED"/>
    <property type="match status" value="1"/>
</dbReference>
<accession>A0ABX5NTX5</accession>
<keyword evidence="4" id="KW-0997">Cell inner membrane</keyword>
<feature type="transmembrane region" description="Helical" evidence="8">
    <location>
        <begin position="12"/>
        <end position="29"/>
    </location>
</feature>
<name>A0ABX5NTX5_9HYPH</name>
<dbReference type="Proteomes" id="UP000247536">
    <property type="component" value="Unassembled WGS sequence"/>
</dbReference>
<keyword evidence="10" id="KW-1185">Reference proteome</keyword>
<feature type="transmembrane region" description="Helical" evidence="8">
    <location>
        <begin position="255"/>
        <end position="286"/>
    </location>
</feature>
<keyword evidence="2" id="KW-0813">Transport</keyword>
<evidence type="ECO:0000256" key="2">
    <source>
        <dbReference type="ARBA" id="ARBA00022448"/>
    </source>
</evidence>
<evidence type="ECO:0000256" key="3">
    <source>
        <dbReference type="ARBA" id="ARBA00022475"/>
    </source>
</evidence>
<dbReference type="InterPro" id="IPR001851">
    <property type="entry name" value="ABC_transp_permease"/>
</dbReference>